<dbReference type="OrthoDB" id="9794948at2"/>
<dbReference type="InterPro" id="IPR007396">
    <property type="entry name" value="TR_PAI2-type"/>
</dbReference>
<dbReference type="GO" id="GO:0008233">
    <property type="term" value="F:peptidase activity"/>
    <property type="evidence" value="ECO:0007669"/>
    <property type="project" value="UniProtKB-KW"/>
</dbReference>
<keyword evidence="1" id="KW-0645">Protease</keyword>
<dbReference type="RefSeq" id="WP_127485486.1">
    <property type="nucleotide sequence ID" value="NZ_CP022572.1"/>
</dbReference>
<dbReference type="Pfam" id="PF04299">
    <property type="entry name" value="FMN_bind_2"/>
    <property type="match status" value="1"/>
</dbReference>
<sequence>MYIPKYFKVTNVDEIWDFVQKNSFGTIVTTEQGKPIATHLPLGLHKKGDDYYLTGHMAYGNPQWRTFESCEDVLVMFQGAHAYISSSWYSHENVPTWNYQAVHMYGKASILEKDQLIEDLTKMLEKYEGNRENPVLWDKLSPQLLESQLKGIVGFKIKVGEIQAAYKLSQNRNETDYTNIVNNLQNETSPNSKEMAELMKNKRKNTN</sequence>
<evidence type="ECO:0000313" key="2">
    <source>
        <dbReference type="Proteomes" id="UP000282892"/>
    </source>
</evidence>
<evidence type="ECO:0000313" key="1">
    <source>
        <dbReference type="EMBL" id="AZU60718.1"/>
    </source>
</evidence>
<proteinExistence type="predicted"/>
<dbReference type="Gene3D" id="2.30.110.10">
    <property type="entry name" value="Electron Transport, Fmn-binding Protein, Chain A"/>
    <property type="match status" value="1"/>
</dbReference>
<reference evidence="1 2" key="1">
    <citation type="submission" date="2017-07" db="EMBL/GenBank/DDBJ databases">
        <title>The complete genome sequence of Bacillus mesonae strain H20-5, an efficient strain improving plant abiotic stress resistance.</title>
        <authorList>
            <person name="Kim S.Y."/>
            <person name="Song H."/>
            <person name="Sang M.K."/>
            <person name="Weon H.-Y."/>
            <person name="Song J."/>
        </authorList>
    </citation>
    <scope>NUCLEOTIDE SEQUENCE [LARGE SCALE GENOMIC DNA]</scope>
    <source>
        <strain evidence="1 2">H20-5</strain>
    </source>
</reference>
<name>A0A3T0HUR2_9BACI</name>
<dbReference type="PANTHER" id="PTHR35802">
    <property type="entry name" value="PROTEASE SYNTHASE AND SPORULATION PROTEIN PAI 2"/>
    <property type="match status" value="1"/>
</dbReference>
<protein>
    <submittedName>
        <fullName evidence="1">Protease</fullName>
    </submittedName>
</protein>
<dbReference type="KEGG" id="nmk:CHR53_05250"/>
<dbReference type="EMBL" id="CP022572">
    <property type="protein sequence ID" value="AZU60718.1"/>
    <property type="molecule type" value="Genomic_DNA"/>
</dbReference>
<dbReference type="GO" id="GO:0006508">
    <property type="term" value="P:proteolysis"/>
    <property type="evidence" value="ECO:0007669"/>
    <property type="project" value="UniProtKB-KW"/>
</dbReference>
<keyword evidence="2" id="KW-1185">Reference proteome</keyword>
<accession>A0A3T0HUR2</accession>
<dbReference type="Proteomes" id="UP000282892">
    <property type="component" value="Chromosome"/>
</dbReference>
<keyword evidence="1" id="KW-0378">Hydrolase</keyword>
<dbReference type="InterPro" id="IPR012349">
    <property type="entry name" value="Split_barrel_FMN-bd"/>
</dbReference>
<dbReference type="PIRSF" id="PIRSF010372">
    <property type="entry name" value="PaiB"/>
    <property type="match status" value="1"/>
</dbReference>
<gene>
    <name evidence="1" type="ORF">CHR53_05250</name>
</gene>
<dbReference type="STRING" id="1193713.GCA_001636315_03577"/>
<dbReference type="SUPFAM" id="SSF50475">
    <property type="entry name" value="FMN-binding split barrel"/>
    <property type="match status" value="1"/>
</dbReference>
<organism evidence="1 2">
    <name type="scientific">Neobacillus mesonae</name>
    <dbReference type="NCBI Taxonomy" id="1193713"/>
    <lineage>
        <taxon>Bacteria</taxon>
        <taxon>Bacillati</taxon>
        <taxon>Bacillota</taxon>
        <taxon>Bacilli</taxon>
        <taxon>Bacillales</taxon>
        <taxon>Bacillaceae</taxon>
        <taxon>Neobacillus</taxon>
    </lineage>
</organism>
<dbReference type="PANTHER" id="PTHR35802:SF1">
    <property type="entry name" value="PROTEASE SYNTHASE AND SPORULATION PROTEIN PAI 2"/>
    <property type="match status" value="1"/>
</dbReference>
<dbReference type="AlphaFoldDB" id="A0A3T0HUR2"/>